<dbReference type="SUPFAM" id="SSF52540">
    <property type="entry name" value="P-loop containing nucleoside triphosphate hydrolases"/>
    <property type="match status" value="1"/>
</dbReference>
<dbReference type="Pfam" id="PF00005">
    <property type="entry name" value="ABC_tran"/>
    <property type="match status" value="1"/>
</dbReference>
<dbReference type="PANTHER" id="PTHR42939:SF1">
    <property type="entry name" value="ABC TRANSPORTER ATP-BINDING PROTEIN ALBC-RELATED"/>
    <property type="match status" value="1"/>
</dbReference>
<evidence type="ECO:0000256" key="2">
    <source>
        <dbReference type="ARBA" id="ARBA00022741"/>
    </source>
</evidence>
<dbReference type="InterPro" id="IPR003593">
    <property type="entry name" value="AAA+_ATPase"/>
</dbReference>
<accession>A0A2A5JUX8</accession>
<feature type="domain" description="ABC transporter" evidence="4">
    <location>
        <begin position="2"/>
        <end position="194"/>
    </location>
</feature>
<proteinExistence type="predicted"/>
<organism evidence="5 6">
    <name type="scientific">Pseudoalteromonas piscicida</name>
    <dbReference type="NCBI Taxonomy" id="43662"/>
    <lineage>
        <taxon>Bacteria</taxon>
        <taxon>Pseudomonadati</taxon>
        <taxon>Pseudomonadota</taxon>
        <taxon>Gammaproteobacteria</taxon>
        <taxon>Alteromonadales</taxon>
        <taxon>Pseudoalteromonadaceae</taxon>
        <taxon>Pseudoalteromonas</taxon>
    </lineage>
</organism>
<dbReference type="GO" id="GO:0016887">
    <property type="term" value="F:ATP hydrolysis activity"/>
    <property type="evidence" value="ECO:0007669"/>
    <property type="project" value="InterPro"/>
</dbReference>
<dbReference type="Gene3D" id="3.40.50.300">
    <property type="entry name" value="P-loop containing nucleotide triphosphate hydrolases"/>
    <property type="match status" value="1"/>
</dbReference>
<evidence type="ECO:0000256" key="3">
    <source>
        <dbReference type="ARBA" id="ARBA00022840"/>
    </source>
</evidence>
<keyword evidence="2" id="KW-0547">Nucleotide-binding</keyword>
<dbReference type="PROSITE" id="PS50893">
    <property type="entry name" value="ABC_TRANSPORTER_2"/>
    <property type="match status" value="1"/>
</dbReference>
<dbReference type="GO" id="GO:0005524">
    <property type="term" value="F:ATP binding"/>
    <property type="evidence" value="ECO:0007669"/>
    <property type="project" value="UniProtKB-KW"/>
</dbReference>
<name>A0A2A5JUX8_PSEO7</name>
<evidence type="ECO:0000259" key="4">
    <source>
        <dbReference type="PROSITE" id="PS50893"/>
    </source>
</evidence>
<dbReference type="PANTHER" id="PTHR42939">
    <property type="entry name" value="ABC TRANSPORTER ATP-BINDING PROTEIN ALBC-RELATED"/>
    <property type="match status" value="1"/>
</dbReference>
<dbReference type="EMBL" id="NKHF01000011">
    <property type="protein sequence ID" value="PCK33210.1"/>
    <property type="molecule type" value="Genomic_DNA"/>
</dbReference>
<keyword evidence="3 5" id="KW-0067">ATP-binding</keyword>
<evidence type="ECO:0000313" key="5">
    <source>
        <dbReference type="EMBL" id="PCK33210.1"/>
    </source>
</evidence>
<reference evidence="6" key="1">
    <citation type="journal article" date="2019" name="Genome Announc.">
        <title>Draft Genome Sequence of Pseudoalteromonas piscicida Strain 36Y ROTHPW, an Hypersaline Seawater Isolate from the South Coast of Sonora, Mexico.</title>
        <authorList>
            <person name="Sanchez-Diaz R."/>
            <person name="Molina-Garza Z.J."/>
            <person name="Cruz-Suarez L.E."/>
            <person name="Selvin J."/>
            <person name="Kiran G.S."/>
            <person name="Ibarra-Gamez J.C."/>
            <person name="Gomez-Gil B."/>
            <person name="Galaviz-Silva L."/>
        </authorList>
    </citation>
    <scope>NUCLEOTIDE SEQUENCE [LARGE SCALE GENOMIC DNA]</scope>
    <source>
        <strain evidence="6">36Y_RITHPW</strain>
    </source>
</reference>
<evidence type="ECO:0000256" key="1">
    <source>
        <dbReference type="ARBA" id="ARBA00022448"/>
    </source>
</evidence>
<gene>
    <name evidence="5" type="ORF">CEX98_03000</name>
</gene>
<comment type="caution">
    <text evidence="5">The sequence shown here is derived from an EMBL/GenBank/DDBJ whole genome shotgun (WGS) entry which is preliminary data.</text>
</comment>
<keyword evidence="1" id="KW-0813">Transport</keyword>
<dbReference type="PROSITE" id="PS00211">
    <property type="entry name" value="ABC_TRANSPORTER_1"/>
    <property type="match status" value="1"/>
</dbReference>
<dbReference type="AlphaFoldDB" id="A0A2A5JUX8"/>
<dbReference type="SMART" id="SM00382">
    <property type="entry name" value="AAA"/>
    <property type="match status" value="1"/>
</dbReference>
<keyword evidence="6" id="KW-1185">Reference proteome</keyword>
<evidence type="ECO:0000313" key="6">
    <source>
        <dbReference type="Proteomes" id="UP000228621"/>
    </source>
</evidence>
<dbReference type="InterPro" id="IPR003439">
    <property type="entry name" value="ABC_transporter-like_ATP-bd"/>
</dbReference>
<dbReference type="InterPro" id="IPR051782">
    <property type="entry name" value="ABC_Transporter_VariousFunc"/>
</dbReference>
<dbReference type="RefSeq" id="WP_099640651.1">
    <property type="nucleotide sequence ID" value="NZ_NKHF01000011.1"/>
</dbReference>
<dbReference type="InterPro" id="IPR027417">
    <property type="entry name" value="P-loop_NTPase"/>
</dbReference>
<dbReference type="InterPro" id="IPR017871">
    <property type="entry name" value="ABC_transporter-like_CS"/>
</dbReference>
<sequence length="200" mass="22174">MITIKRLNKCFTKAPLFNNYSQHFSHRRTCLTAPNGAGKTTLLCMIAGLDLAFEGEILLQEEVVGKRQAMVALASDNIPFPPFLRAKEILTLTCEAWQCAYPDKLIKQFQFEPFLETKCADLSSGNKKKLQLINALMRNAPYLLLDEPTAALDSDGCQTIIELVKAYPGQILMTSHEPQPFLNAGFVSVPLIPLDPNTGC</sequence>
<dbReference type="OrthoDB" id="5945851at2"/>
<dbReference type="Proteomes" id="UP000228621">
    <property type="component" value="Unassembled WGS sequence"/>
</dbReference>
<protein>
    <submittedName>
        <fullName evidence="5">ABC transporter ATP-binding protein</fullName>
    </submittedName>
</protein>